<dbReference type="GO" id="GO:0007021">
    <property type="term" value="P:tubulin complex assembly"/>
    <property type="evidence" value="ECO:0007669"/>
    <property type="project" value="InterPro"/>
</dbReference>
<organism evidence="2">
    <name type="scientific">marine sediment metagenome</name>
    <dbReference type="NCBI Taxonomy" id="412755"/>
    <lineage>
        <taxon>unclassified sequences</taxon>
        <taxon>metagenomes</taxon>
        <taxon>ecological metagenomes</taxon>
    </lineage>
</organism>
<dbReference type="InterPro" id="IPR036126">
    <property type="entry name" value="TBCA_sf"/>
</dbReference>
<dbReference type="AlphaFoldDB" id="A0A0F9IVN2"/>
<sequence>MTTEERIQKLEDVVGDIGRAVEELERRFQADIRDLKEQLSDEESDRTNEDTSLSDRIDDVE</sequence>
<name>A0A0F9IVN2_9ZZZZ</name>
<evidence type="ECO:0000256" key="1">
    <source>
        <dbReference type="SAM" id="MobiDB-lite"/>
    </source>
</evidence>
<accession>A0A0F9IVN2</accession>
<proteinExistence type="predicted"/>
<dbReference type="EMBL" id="LAZR01012993">
    <property type="protein sequence ID" value="KKM24099.1"/>
    <property type="molecule type" value="Genomic_DNA"/>
</dbReference>
<dbReference type="GO" id="GO:0048487">
    <property type="term" value="F:beta-tubulin binding"/>
    <property type="evidence" value="ECO:0007669"/>
    <property type="project" value="InterPro"/>
</dbReference>
<evidence type="ECO:0000313" key="2">
    <source>
        <dbReference type="EMBL" id="KKM24099.1"/>
    </source>
</evidence>
<gene>
    <name evidence="2" type="ORF">LCGC14_1608490</name>
</gene>
<dbReference type="SUPFAM" id="SSF46988">
    <property type="entry name" value="Tubulin chaperone cofactor A"/>
    <property type="match status" value="1"/>
</dbReference>
<comment type="caution">
    <text evidence="2">The sequence shown here is derived from an EMBL/GenBank/DDBJ whole genome shotgun (WGS) entry which is preliminary data.</text>
</comment>
<dbReference type="GO" id="GO:0007023">
    <property type="term" value="P:post-chaperonin tubulin folding pathway"/>
    <property type="evidence" value="ECO:0007669"/>
    <property type="project" value="InterPro"/>
</dbReference>
<feature type="region of interest" description="Disordered" evidence="1">
    <location>
        <begin position="33"/>
        <end position="61"/>
    </location>
</feature>
<protein>
    <submittedName>
        <fullName evidence="2">Uncharacterized protein</fullName>
    </submittedName>
</protein>
<reference evidence="2" key="1">
    <citation type="journal article" date="2015" name="Nature">
        <title>Complex archaea that bridge the gap between prokaryotes and eukaryotes.</title>
        <authorList>
            <person name="Spang A."/>
            <person name="Saw J.H."/>
            <person name="Jorgensen S.L."/>
            <person name="Zaremba-Niedzwiedzka K."/>
            <person name="Martijn J."/>
            <person name="Lind A.E."/>
            <person name="van Eijk R."/>
            <person name="Schleper C."/>
            <person name="Guy L."/>
            <person name="Ettema T.J."/>
        </authorList>
    </citation>
    <scope>NUCLEOTIDE SEQUENCE</scope>
</reference>